<dbReference type="GO" id="GO:0106370">
    <property type="term" value="F:protein-L-histidine N-pros-methyltransferase activity"/>
    <property type="evidence" value="ECO:0007669"/>
    <property type="project" value="InterPro"/>
</dbReference>
<dbReference type="Pfam" id="PF05219">
    <property type="entry name" value="DREV"/>
    <property type="match status" value="1"/>
</dbReference>
<name>C1BNR2_CALRO</name>
<sequence length="308" mass="34711">MGRLRVILWTFFVLGWFMAALLGSRSARLLVSKFNEDAKLLNPQNKASWYGLQTKSDEEEGESTPGWVQLGFDEETEGFVQAAVEKSDRFWLQVYHNLAIPLLKLFYTQTDVNGFLRRGSMFVLSLEQARRLLPPGETTYKSLLDLGAGDGEVTLRLKPLFSQLYATETSSMMRSLLSSKGFKLLEVDSWDSSGPFDAISCFNLLDRASSPLSIIRSIKKALGPNGVLLLALVYPFRPYVEFGASREPLQRLNISTESFASHVASIVKLFDSEGFKLRTYSRVPYLCEGDLHRSLYSLDDSIFVFNHA</sequence>
<proteinExistence type="evidence at transcript level"/>
<keyword evidence="1" id="KW-1133">Transmembrane helix</keyword>
<dbReference type="PANTHER" id="PTHR12890:SF0">
    <property type="entry name" value="PROTEIN-L-HISTIDINE N-PROS-METHYLTRANSFERASE"/>
    <property type="match status" value="1"/>
</dbReference>
<accession>C1BNR2</accession>
<keyword evidence="1" id="KW-0812">Transmembrane</keyword>
<feature type="transmembrane region" description="Helical" evidence="1">
    <location>
        <begin position="6"/>
        <end position="23"/>
    </location>
</feature>
<evidence type="ECO:0000256" key="1">
    <source>
        <dbReference type="SAM" id="Phobius"/>
    </source>
</evidence>
<keyword evidence="2" id="KW-0808">Transferase</keyword>
<keyword evidence="1" id="KW-0472">Membrane</keyword>
<dbReference type="GO" id="GO:0032259">
    <property type="term" value="P:methylation"/>
    <property type="evidence" value="ECO:0007669"/>
    <property type="project" value="UniProtKB-KW"/>
</dbReference>
<gene>
    <name evidence="2" type="primary">METL9</name>
</gene>
<dbReference type="CDD" id="cd02440">
    <property type="entry name" value="AdoMet_MTases"/>
    <property type="match status" value="1"/>
</dbReference>
<dbReference type="SUPFAM" id="SSF53335">
    <property type="entry name" value="S-adenosyl-L-methionine-dependent methyltransferases"/>
    <property type="match status" value="1"/>
</dbReference>
<dbReference type="AlphaFoldDB" id="C1BNR2"/>
<protein>
    <submittedName>
        <fullName evidence="2">Methyltransferase-like protein 9</fullName>
    </submittedName>
</protein>
<dbReference type="InterPro" id="IPR029063">
    <property type="entry name" value="SAM-dependent_MTases_sf"/>
</dbReference>
<dbReference type="InterPro" id="IPR007884">
    <property type="entry name" value="METL9"/>
</dbReference>
<reference evidence="2" key="1">
    <citation type="submission" date="2009-03" db="EMBL/GenBank/DDBJ databases">
        <title>Caligus rogercresseyi ESTs and full-length cDNAs.</title>
        <authorList>
            <person name="Yasuike M."/>
            <person name="von Schalburg K."/>
            <person name="Cooper G."/>
            <person name="Leong J."/>
            <person name="Jones S.R.M."/>
            <person name="Koop B.F."/>
        </authorList>
    </citation>
    <scope>NUCLEOTIDE SEQUENCE</scope>
    <source>
        <tissue evidence="2">Whole body</tissue>
    </source>
</reference>
<keyword evidence="2" id="KW-0489">Methyltransferase</keyword>
<organism evidence="2">
    <name type="scientific">Caligus rogercresseyi</name>
    <name type="common">Sea louse</name>
    <dbReference type="NCBI Taxonomy" id="217165"/>
    <lineage>
        <taxon>Eukaryota</taxon>
        <taxon>Metazoa</taxon>
        <taxon>Ecdysozoa</taxon>
        <taxon>Arthropoda</taxon>
        <taxon>Crustacea</taxon>
        <taxon>Multicrustacea</taxon>
        <taxon>Hexanauplia</taxon>
        <taxon>Copepoda</taxon>
        <taxon>Siphonostomatoida</taxon>
        <taxon>Caligidae</taxon>
        <taxon>Caligus</taxon>
    </lineage>
</organism>
<evidence type="ECO:0000313" key="2">
    <source>
        <dbReference type="EMBL" id="ACO10665.1"/>
    </source>
</evidence>
<dbReference type="EMBL" id="BT076241">
    <property type="protein sequence ID" value="ACO10665.1"/>
    <property type="molecule type" value="mRNA"/>
</dbReference>
<dbReference type="Gene3D" id="3.40.50.150">
    <property type="entry name" value="Vaccinia Virus protein VP39"/>
    <property type="match status" value="1"/>
</dbReference>
<dbReference type="PANTHER" id="PTHR12890">
    <property type="entry name" value="DREV PROTEIN"/>
    <property type="match status" value="1"/>
</dbReference>